<dbReference type="AlphaFoldDB" id="A0A381YFR2"/>
<accession>A0A381YFR2</accession>
<organism evidence="1">
    <name type="scientific">marine metagenome</name>
    <dbReference type="NCBI Taxonomy" id="408172"/>
    <lineage>
        <taxon>unclassified sequences</taxon>
        <taxon>metagenomes</taxon>
        <taxon>ecological metagenomes</taxon>
    </lineage>
</organism>
<reference evidence="1" key="1">
    <citation type="submission" date="2018-05" db="EMBL/GenBank/DDBJ databases">
        <authorList>
            <person name="Lanie J.A."/>
            <person name="Ng W.-L."/>
            <person name="Kazmierczak K.M."/>
            <person name="Andrzejewski T.M."/>
            <person name="Davidsen T.M."/>
            <person name="Wayne K.J."/>
            <person name="Tettelin H."/>
            <person name="Glass J.I."/>
            <person name="Rusch D."/>
            <person name="Podicherti R."/>
            <person name="Tsui H.-C.T."/>
            <person name="Winkler M.E."/>
        </authorList>
    </citation>
    <scope>NUCLEOTIDE SEQUENCE</scope>
</reference>
<gene>
    <name evidence="1" type="ORF">METZ01_LOCUS128217</name>
</gene>
<proteinExistence type="predicted"/>
<feature type="non-terminal residue" evidence="1">
    <location>
        <position position="58"/>
    </location>
</feature>
<dbReference type="EMBL" id="UINC01018034">
    <property type="protein sequence ID" value="SVA75363.1"/>
    <property type="molecule type" value="Genomic_DNA"/>
</dbReference>
<protein>
    <submittedName>
        <fullName evidence="1">Uncharacterized protein</fullName>
    </submittedName>
</protein>
<sequence length="58" mass="6943">MSKLREMVRQVKPVQEIYCVDYVDRVQNFLSEAKETGAFSVWLNSEKDIDKWLKKFDT</sequence>
<name>A0A381YFR2_9ZZZZ</name>
<evidence type="ECO:0000313" key="1">
    <source>
        <dbReference type="EMBL" id="SVA75363.1"/>
    </source>
</evidence>
<feature type="non-terminal residue" evidence="1">
    <location>
        <position position="1"/>
    </location>
</feature>